<evidence type="ECO:0000256" key="11">
    <source>
        <dbReference type="RuleBase" id="RU003783"/>
    </source>
</evidence>
<dbReference type="SUPFAM" id="SSF52540">
    <property type="entry name" value="P-loop containing nucleoside triphosphate hydrolases"/>
    <property type="match status" value="2"/>
</dbReference>
<feature type="site" description="Interaction with substrate tRNA" evidence="10">
    <location>
        <position position="132"/>
    </location>
</feature>
<feature type="site" description="Interaction with substrate tRNA" evidence="10">
    <location>
        <position position="109"/>
    </location>
</feature>
<gene>
    <name evidence="10" type="primary">miaA</name>
    <name evidence="14" type="ORF">FD51_GL000077</name>
</gene>
<keyword evidence="6 10" id="KW-0547">Nucleotide-binding</keyword>
<evidence type="ECO:0000256" key="13">
    <source>
        <dbReference type="RuleBase" id="RU003785"/>
    </source>
</evidence>
<dbReference type="GO" id="GO:0005524">
    <property type="term" value="F:ATP binding"/>
    <property type="evidence" value="ECO:0007669"/>
    <property type="project" value="UniProtKB-UniRule"/>
</dbReference>
<evidence type="ECO:0000256" key="10">
    <source>
        <dbReference type="HAMAP-Rule" id="MF_00185"/>
    </source>
</evidence>
<dbReference type="InterPro" id="IPR039657">
    <property type="entry name" value="Dimethylallyltransferase"/>
</dbReference>
<dbReference type="Proteomes" id="UP000051984">
    <property type="component" value="Unassembled WGS sequence"/>
</dbReference>
<evidence type="ECO:0000256" key="9">
    <source>
        <dbReference type="ARBA" id="ARBA00049563"/>
    </source>
</evidence>
<dbReference type="GO" id="GO:0006400">
    <property type="term" value="P:tRNA modification"/>
    <property type="evidence" value="ECO:0007669"/>
    <property type="project" value="TreeGrafter"/>
</dbReference>
<organism evidence="14 15">
    <name type="scientific">Lacticaseibacillus zeae DSM 20178 = KCTC 3804</name>
    <dbReference type="NCBI Taxonomy" id="1423816"/>
    <lineage>
        <taxon>Bacteria</taxon>
        <taxon>Bacillati</taxon>
        <taxon>Bacillota</taxon>
        <taxon>Bacilli</taxon>
        <taxon>Lactobacillales</taxon>
        <taxon>Lactobacillaceae</taxon>
        <taxon>Lacticaseibacillus</taxon>
    </lineage>
</organism>
<keyword evidence="7 10" id="KW-0067">ATP-binding</keyword>
<evidence type="ECO:0000256" key="3">
    <source>
        <dbReference type="ARBA" id="ARBA00005842"/>
    </source>
</evidence>
<comment type="catalytic activity">
    <reaction evidence="9 10 11">
        <text>adenosine(37) in tRNA + dimethylallyl diphosphate = N(6)-dimethylallyladenosine(37) in tRNA + diphosphate</text>
        <dbReference type="Rhea" id="RHEA:26482"/>
        <dbReference type="Rhea" id="RHEA-COMP:10162"/>
        <dbReference type="Rhea" id="RHEA-COMP:10375"/>
        <dbReference type="ChEBI" id="CHEBI:33019"/>
        <dbReference type="ChEBI" id="CHEBI:57623"/>
        <dbReference type="ChEBI" id="CHEBI:74411"/>
        <dbReference type="ChEBI" id="CHEBI:74415"/>
        <dbReference type="EC" id="2.5.1.75"/>
    </reaction>
</comment>
<evidence type="ECO:0000256" key="6">
    <source>
        <dbReference type="ARBA" id="ARBA00022741"/>
    </source>
</evidence>
<dbReference type="PANTHER" id="PTHR11088">
    <property type="entry name" value="TRNA DIMETHYLALLYLTRANSFERASE"/>
    <property type="match status" value="1"/>
</dbReference>
<evidence type="ECO:0000256" key="5">
    <source>
        <dbReference type="ARBA" id="ARBA00022694"/>
    </source>
</evidence>
<protein>
    <recommendedName>
        <fullName evidence="10">tRNA dimethylallyltransferase</fullName>
        <ecNumber evidence="10">2.5.1.75</ecNumber>
    </recommendedName>
    <alternativeName>
        <fullName evidence="10">Dimethylallyl diphosphate:tRNA dimethylallyltransferase</fullName>
        <shortName evidence="10">DMAPP:tRNA dimethylallyltransferase</shortName>
        <shortName evidence="10">DMATase</shortName>
    </alternativeName>
    <alternativeName>
        <fullName evidence="10">Isopentenyl-diphosphate:tRNA isopentenyltransferase</fullName>
        <shortName evidence="10">IPP transferase</shortName>
        <shortName evidence="10">IPPT</shortName>
        <shortName evidence="10">IPTase</shortName>
    </alternativeName>
</protein>
<comment type="cofactor">
    <cofactor evidence="1 10">
        <name>Mg(2+)</name>
        <dbReference type="ChEBI" id="CHEBI:18420"/>
    </cofactor>
</comment>
<comment type="subunit">
    <text evidence="10">Monomer.</text>
</comment>
<dbReference type="Pfam" id="PF01715">
    <property type="entry name" value="IPPT"/>
    <property type="match status" value="1"/>
</dbReference>
<dbReference type="GO" id="GO:0052381">
    <property type="term" value="F:tRNA dimethylallyltransferase activity"/>
    <property type="evidence" value="ECO:0007669"/>
    <property type="project" value="UniProtKB-UniRule"/>
</dbReference>
<reference evidence="14 15" key="1">
    <citation type="journal article" date="2015" name="Genome Announc.">
        <title>Expanding the biotechnology potential of lactobacilli through comparative genomics of 213 strains and associated genera.</title>
        <authorList>
            <person name="Sun Z."/>
            <person name="Harris H.M."/>
            <person name="McCann A."/>
            <person name="Guo C."/>
            <person name="Argimon S."/>
            <person name="Zhang W."/>
            <person name="Yang X."/>
            <person name="Jeffery I.B."/>
            <person name="Cooney J.C."/>
            <person name="Kagawa T.F."/>
            <person name="Liu W."/>
            <person name="Song Y."/>
            <person name="Salvetti E."/>
            <person name="Wrobel A."/>
            <person name="Rasinkangas P."/>
            <person name="Parkhill J."/>
            <person name="Rea M.C."/>
            <person name="O'Sullivan O."/>
            <person name="Ritari J."/>
            <person name="Douillard F.P."/>
            <person name="Paul Ross R."/>
            <person name="Yang R."/>
            <person name="Briner A.E."/>
            <person name="Felis G.E."/>
            <person name="de Vos W.M."/>
            <person name="Barrangou R."/>
            <person name="Klaenhammer T.R."/>
            <person name="Caufield P.W."/>
            <person name="Cui Y."/>
            <person name="Zhang H."/>
            <person name="O'Toole P.W."/>
        </authorList>
    </citation>
    <scope>NUCLEOTIDE SEQUENCE [LARGE SCALE GENOMIC DNA]</scope>
    <source>
        <strain evidence="14 15">DSM 20178</strain>
    </source>
</reference>
<evidence type="ECO:0000256" key="8">
    <source>
        <dbReference type="ARBA" id="ARBA00022842"/>
    </source>
</evidence>
<name>A0A0R1F3J6_LACZE</name>
<dbReference type="NCBIfam" id="TIGR00174">
    <property type="entry name" value="miaA"/>
    <property type="match status" value="1"/>
</dbReference>
<comment type="similarity">
    <text evidence="3 10 13">Belongs to the IPP transferase family.</text>
</comment>
<dbReference type="InterPro" id="IPR018022">
    <property type="entry name" value="IPT"/>
</dbReference>
<evidence type="ECO:0000256" key="12">
    <source>
        <dbReference type="RuleBase" id="RU003784"/>
    </source>
</evidence>
<accession>A0A0R1F3J6</accession>
<dbReference type="AlphaFoldDB" id="A0A0R1F3J6"/>
<feature type="binding site" evidence="10">
    <location>
        <begin position="18"/>
        <end position="25"/>
    </location>
    <ligand>
        <name>ATP</name>
        <dbReference type="ChEBI" id="CHEBI:30616"/>
    </ligand>
</feature>
<evidence type="ECO:0000256" key="7">
    <source>
        <dbReference type="ARBA" id="ARBA00022840"/>
    </source>
</evidence>
<keyword evidence="8 10" id="KW-0460">Magnesium</keyword>
<dbReference type="HAMAP" id="MF_00185">
    <property type="entry name" value="IPP_trans"/>
    <property type="match status" value="1"/>
</dbReference>
<evidence type="ECO:0000256" key="1">
    <source>
        <dbReference type="ARBA" id="ARBA00001946"/>
    </source>
</evidence>
<dbReference type="InterPro" id="IPR027417">
    <property type="entry name" value="P-loop_NTPase"/>
</dbReference>
<keyword evidence="5 10" id="KW-0819">tRNA processing</keyword>
<proteinExistence type="inferred from homology"/>
<dbReference type="EMBL" id="AZCT01000001">
    <property type="protein sequence ID" value="KRK13524.1"/>
    <property type="molecule type" value="Genomic_DNA"/>
</dbReference>
<keyword evidence="4 10" id="KW-0808">Transferase</keyword>
<dbReference type="eggNOG" id="COG0324">
    <property type="taxonomic scope" value="Bacteria"/>
</dbReference>
<feature type="binding site" evidence="10">
    <location>
        <begin position="20"/>
        <end position="25"/>
    </location>
    <ligand>
        <name>substrate</name>
    </ligand>
</feature>
<comment type="caution">
    <text evidence="14">The sequence shown here is derived from an EMBL/GenBank/DDBJ whole genome shotgun (WGS) entry which is preliminary data.</text>
</comment>
<dbReference type="EC" id="2.5.1.75" evidence="10"/>
<comment type="caution">
    <text evidence="10">Lacks conserved residue(s) required for the propagation of feature annotation.</text>
</comment>
<evidence type="ECO:0000256" key="2">
    <source>
        <dbReference type="ARBA" id="ARBA00003213"/>
    </source>
</evidence>
<dbReference type="Gene3D" id="1.10.20.140">
    <property type="match status" value="1"/>
</dbReference>
<evidence type="ECO:0000313" key="15">
    <source>
        <dbReference type="Proteomes" id="UP000051984"/>
    </source>
</evidence>
<dbReference type="Gene3D" id="3.40.50.300">
    <property type="entry name" value="P-loop containing nucleotide triphosphate hydrolases"/>
    <property type="match status" value="1"/>
</dbReference>
<evidence type="ECO:0000313" key="14">
    <source>
        <dbReference type="EMBL" id="KRK13524.1"/>
    </source>
</evidence>
<dbReference type="PANTHER" id="PTHR11088:SF60">
    <property type="entry name" value="TRNA DIMETHYLALLYLTRANSFERASE"/>
    <property type="match status" value="1"/>
</dbReference>
<evidence type="ECO:0000256" key="4">
    <source>
        <dbReference type="ARBA" id="ARBA00022679"/>
    </source>
</evidence>
<dbReference type="PATRIC" id="fig|1423816.3.peg.78"/>
<sequence>MELNEMDKPAKRIVIIVGPTAVGKSDLGIYLAQQLQGEVINGDAYQIYRHMNIGTAKVMPDEMAGVPHHLLDIVEPTMPYTVAKFKEAAENAITMVSERHHLPILVGGTGFYLNSLRLNLPLGGKAPPTSVRQRWQKALADHGAPWLWTQLAQQDPIAAKQIEPANTRRVIRALEVIELTGKRFSEQPQPQPLYETLVIGLTTDRAVLYERINARVDAMMAAGLKAEVANLLKTVPPDAQAMQAIGYKELVPYFEGQADLADCVALIKQHSRHFAKRQLTYFRNQMPTHWFDLVAHPEEKQAVVALVRRWLEQPVKGEKDELDR</sequence>
<comment type="function">
    <text evidence="2 10 12">Catalyzes the transfer of a dimethylallyl group onto the adenine at position 37 in tRNAs that read codons beginning with uridine, leading to the formation of N6-(dimethylallyl)adenosine (i(6)A).</text>
</comment>